<feature type="chain" id="PRO_5016766840" description="Outer membrane protein beta-barrel domain-containing protein" evidence="6">
    <location>
        <begin position="21"/>
        <end position="224"/>
    </location>
</feature>
<dbReference type="InterPro" id="IPR051692">
    <property type="entry name" value="OMP-like"/>
</dbReference>
<accession>A0A348G176</accession>
<dbReference type="InterPro" id="IPR011250">
    <property type="entry name" value="OMP/PagP_B-barrel"/>
</dbReference>
<dbReference type="KEGG" id="blag:BLTE_19940"/>
<evidence type="ECO:0000313" key="8">
    <source>
        <dbReference type="EMBL" id="BBF93309.1"/>
    </source>
</evidence>
<comment type="similarity">
    <text evidence="5">Belongs to the Omp25/RopB family.</text>
</comment>
<proteinExistence type="inferred from homology"/>
<evidence type="ECO:0000313" key="9">
    <source>
        <dbReference type="Proteomes" id="UP000266934"/>
    </source>
</evidence>
<dbReference type="InterPro" id="IPR027385">
    <property type="entry name" value="Beta-barrel_OMP"/>
</dbReference>
<sequence>MRRITLALLATTMIAGSASAADLSARRYEPAAAAYAFSWTGFYVGGHLGYGWGSNDWTAPSWAAGSVSTDFDGFVGGGQLGFNYQMGNIVLGLQGDISGANLEGKVFDIDGDWLENKATWLASLTARLGFTADRALFYVKGGAAWTDIDSTAVVGNTVYSKSETRDGWTLGAGVEYAFAPNWTTFIEYDYFDFGNKNTIFDGDLYKVDTDVSVVKVGVNYRFGY</sequence>
<dbReference type="AlphaFoldDB" id="A0A348G176"/>
<reference evidence="8 9" key="1">
    <citation type="submission" date="2018-08" db="EMBL/GenBank/DDBJ databases">
        <title>Complete genome sequencing of Blastochloris tepida GI.</title>
        <authorList>
            <person name="Tsukatani Y."/>
            <person name="Mori H."/>
        </authorList>
    </citation>
    <scope>NUCLEOTIDE SEQUENCE [LARGE SCALE GENOMIC DNA]</scope>
    <source>
        <strain evidence="8 9">GI</strain>
    </source>
</reference>
<feature type="domain" description="Outer membrane protein beta-barrel" evidence="7">
    <location>
        <begin position="30"/>
        <end position="222"/>
    </location>
</feature>
<dbReference type="RefSeq" id="WP_160140568.1">
    <property type="nucleotide sequence ID" value="NZ_AP018907.1"/>
</dbReference>
<dbReference type="SUPFAM" id="SSF56925">
    <property type="entry name" value="OMPA-like"/>
    <property type="match status" value="1"/>
</dbReference>
<keyword evidence="9" id="KW-1185">Reference proteome</keyword>
<dbReference type="Proteomes" id="UP000266934">
    <property type="component" value="Chromosome"/>
</dbReference>
<evidence type="ECO:0000259" key="7">
    <source>
        <dbReference type="Pfam" id="PF13505"/>
    </source>
</evidence>
<keyword evidence="3" id="KW-0472">Membrane</keyword>
<dbReference type="OrthoDB" id="9815357at2"/>
<dbReference type="PANTHER" id="PTHR34001">
    <property type="entry name" value="BLL7405 PROTEIN"/>
    <property type="match status" value="1"/>
</dbReference>
<keyword evidence="4" id="KW-0998">Cell outer membrane</keyword>
<dbReference type="NCBIfam" id="TIGR01414">
    <property type="entry name" value="autotrans_barl"/>
    <property type="match status" value="1"/>
</dbReference>
<dbReference type="PANTHER" id="PTHR34001:SF3">
    <property type="entry name" value="BLL7405 PROTEIN"/>
    <property type="match status" value="1"/>
</dbReference>
<feature type="signal peptide" evidence="6">
    <location>
        <begin position="1"/>
        <end position="20"/>
    </location>
</feature>
<comment type="subcellular location">
    <subcellularLocation>
        <location evidence="1">Cell outer membrane</location>
    </subcellularLocation>
</comment>
<evidence type="ECO:0000256" key="2">
    <source>
        <dbReference type="ARBA" id="ARBA00022729"/>
    </source>
</evidence>
<name>A0A348G176_9HYPH</name>
<dbReference type="GO" id="GO:0009279">
    <property type="term" value="C:cell outer membrane"/>
    <property type="evidence" value="ECO:0007669"/>
    <property type="project" value="UniProtKB-SubCell"/>
</dbReference>
<keyword evidence="2 6" id="KW-0732">Signal</keyword>
<protein>
    <recommendedName>
        <fullName evidence="7">Outer membrane protein beta-barrel domain-containing protein</fullName>
    </recommendedName>
</protein>
<dbReference type="Pfam" id="PF13505">
    <property type="entry name" value="OMP_b-brl"/>
    <property type="match status" value="1"/>
</dbReference>
<evidence type="ECO:0000256" key="1">
    <source>
        <dbReference type="ARBA" id="ARBA00004442"/>
    </source>
</evidence>
<evidence type="ECO:0000256" key="4">
    <source>
        <dbReference type="ARBA" id="ARBA00023237"/>
    </source>
</evidence>
<evidence type="ECO:0000256" key="5">
    <source>
        <dbReference type="ARBA" id="ARBA00038306"/>
    </source>
</evidence>
<dbReference type="EMBL" id="AP018907">
    <property type="protein sequence ID" value="BBF93309.1"/>
    <property type="molecule type" value="Genomic_DNA"/>
</dbReference>
<evidence type="ECO:0000256" key="6">
    <source>
        <dbReference type="SAM" id="SignalP"/>
    </source>
</evidence>
<dbReference type="Gene3D" id="2.40.160.20">
    <property type="match status" value="1"/>
</dbReference>
<gene>
    <name evidence="8" type="ORF">BLTE_19940</name>
</gene>
<organism evidence="8 9">
    <name type="scientific">Blastochloris tepida</name>
    <dbReference type="NCBI Taxonomy" id="2233851"/>
    <lineage>
        <taxon>Bacteria</taxon>
        <taxon>Pseudomonadati</taxon>
        <taxon>Pseudomonadota</taxon>
        <taxon>Alphaproteobacteria</taxon>
        <taxon>Hyphomicrobiales</taxon>
        <taxon>Blastochloridaceae</taxon>
        <taxon>Blastochloris</taxon>
    </lineage>
</organism>
<evidence type="ECO:0000256" key="3">
    <source>
        <dbReference type="ARBA" id="ARBA00023136"/>
    </source>
</evidence>
<dbReference type="InterPro" id="IPR006315">
    <property type="entry name" value="OM_autotransptr_brl_dom"/>
</dbReference>